<feature type="transmembrane region" description="Helical" evidence="9">
    <location>
        <begin position="596"/>
        <end position="617"/>
    </location>
</feature>
<keyword evidence="5" id="KW-0547">Nucleotide-binding</keyword>
<keyword evidence="4 9" id="KW-0812">Transmembrane</keyword>
<reference evidence="12 13" key="1">
    <citation type="submission" date="2018-05" db="EMBL/GenBank/DDBJ databases">
        <title>Genome sequencing and assembly of the regulated plant pathogen Lachnellula willkommii and related sister species for the development of diagnostic species identification markers.</title>
        <authorList>
            <person name="Giroux E."/>
            <person name="Bilodeau G."/>
        </authorList>
    </citation>
    <scope>NUCLEOTIDE SEQUENCE [LARGE SCALE GENOMIC DNA]</scope>
    <source>
        <strain evidence="12 13">CBS 197.66</strain>
    </source>
</reference>
<evidence type="ECO:0000256" key="7">
    <source>
        <dbReference type="ARBA" id="ARBA00022989"/>
    </source>
</evidence>
<feature type="transmembrane region" description="Helical" evidence="9">
    <location>
        <begin position="367"/>
        <end position="391"/>
    </location>
</feature>
<keyword evidence="3" id="KW-1003">Cell membrane</keyword>
<dbReference type="CDD" id="cd18580">
    <property type="entry name" value="ABC_6TM_ABCC_D2"/>
    <property type="match status" value="1"/>
</dbReference>
<dbReference type="CDD" id="cd03244">
    <property type="entry name" value="ABCC_MRP_domain2"/>
    <property type="match status" value="1"/>
</dbReference>
<dbReference type="GO" id="GO:0140359">
    <property type="term" value="F:ABC-type transporter activity"/>
    <property type="evidence" value="ECO:0007669"/>
    <property type="project" value="InterPro"/>
</dbReference>
<feature type="domain" description="ABC transporter" evidence="10">
    <location>
        <begin position="689"/>
        <end position="925"/>
    </location>
</feature>
<evidence type="ECO:0000256" key="9">
    <source>
        <dbReference type="SAM" id="Phobius"/>
    </source>
</evidence>
<dbReference type="InterPro" id="IPR027417">
    <property type="entry name" value="P-loop_NTPase"/>
</dbReference>
<evidence type="ECO:0000256" key="5">
    <source>
        <dbReference type="ARBA" id="ARBA00022741"/>
    </source>
</evidence>
<keyword evidence="6" id="KW-0067">ATP-binding</keyword>
<dbReference type="SUPFAM" id="SSF52540">
    <property type="entry name" value="P-loop containing nucleoside triphosphate hydrolases"/>
    <property type="match status" value="2"/>
</dbReference>
<organism evidence="12 13">
    <name type="scientific">Lachnellula subtilissima</name>
    <dbReference type="NCBI Taxonomy" id="602034"/>
    <lineage>
        <taxon>Eukaryota</taxon>
        <taxon>Fungi</taxon>
        <taxon>Dikarya</taxon>
        <taxon>Ascomycota</taxon>
        <taxon>Pezizomycotina</taxon>
        <taxon>Leotiomycetes</taxon>
        <taxon>Helotiales</taxon>
        <taxon>Lachnaceae</taxon>
        <taxon>Lachnellula</taxon>
    </lineage>
</organism>
<evidence type="ECO:0000256" key="6">
    <source>
        <dbReference type="ARBA" id="ARBA00022840"/>
    </source>
</evidence>
<evidence type="ECO:0000259" key="10">
    <source>
        <dbReference type="PROSITE" id="PS50893"/>
    </source>
</evidence>
<dbReference type="PROSITE" id="PS50893">
    <property type="entry name" value="ABC_TRANSPORTER_2"/>
    <property type="match status" value="2"/>
</dbReference>
<dbReference type="PROSITE" id="PS00211">
    <property type="entry name" value="ABC_TRANSPORTER_1"/>
    <property type="match status" value="2"/>
</dbReference>
<dbReference type="GO" id="GO:0005886">
    <property type="term" value="C:plasma membrane"/>
    <property type="evidence" value="ECO:0007669"/>
    <property type="project" value="UniProtKB-SubCell"/>
</dbReference>
<proteinExistence type="predicted"/>
<protein>
    <submittedName>
        <fullName evidence="12">ABC transporter</fullName>
    </submittedName>
</protein>
<keyword evidence="2" id="KW-0813">Transport</keyword>
<keyword evidence="8 9" id="KW-0472">Membrane</keyword>
<dbReference type="Proteomes" id="UP000462212">
    <property type="component" value="Unassembled WGS sequence"/>
</dbReference>
<dbReference type="SUPFAM" id="SSF90123">
    <property type="entry name" value="ABC transporter transmembrane region"/>
    <property type="match status" value="1"/>
</dbReference>
<dbReference type="InterPro" id="IPR011527">
    <property type="entry name" value="ABC1_TM_dom"/>
</dbReference>
<evidence type="ECO:0000256" key="1">
    <source>
        <dbReference type="ARBA" id="ARBA00004651"/>
    </source>
</evidence>
<evidence type="ECO:0000256" key="2">
    <source>
        <dbReference type="ARBA" id="ARBA00022448"/>
    </source>
</evidence>
<dbReference type="InterPro" id="IPR003439">
    <property type="entry name" value="ABC_transporter-like_ATP-bd"/>
</dbReference>
<dbReference type="SMART" id="SM00382">
    <property type="entry name" value="AAA"/>
    <property type="match status" value="1"/>
</dbReference>
<gene>
    <name evidence="12" type="primary">FUM19_3</name>
    <name evidence="12" type="ORF">LSUB1_G007803</name>
</gene>
<evidence type="ECO:0000313" key="13">
    <source>
        <dbReference type="Proteomes" id="UP000462212"/>
    </source>
</evidence>
<dbReference type="PROSITE" id="PS50929">
    <property type="entry name" value="ABC_TM1F"/>
    <property type="match status" value="1"/>
</dbReference>
<dbReference type="OrthoDB" id="6500128at2759"/>
<comment type="subcellular location">
    <subcellularLocation>
        <location evidence="1">Cell membrane</location>
        <topology evidence="1">Multi-pass membrane protein</topology>
    </subcellularLocation>
</comment>
<comment type="caution">
    <text evidence="12">The sequence shown here is derived from an EMBL/GenBank/DDBJ whole genome shotgun (WGS) entry which is preliminary data.</text>
</comment>
<evidence type="ECO:0000256" key="4">
    <source>
        <dbReference type="ARBA" id="ARBA00022692"/>
    </source>
</evidence>
<evidence type="ECO:0000313" key="12">
    <source>
        <dbReference type="EMBL" id="TVY32940.1"/>
    </source>
</evidence>
<keyword evidence="7 9" id="KW-1133">Transmembrane helix</keyword>
<dbReference type="FunFam" id="1.20.1560.10:FF:000066">
    <property type="entry name" value="ABC multidrug transporter (Eurofung)"/>
    <property type="match status" value="1"/>
</dbReference>
<dbReference type="PANTHER" id="PTHR24223:SF345">
    <property type="entry name" value="ABC MULTIDRUG TRANSPORTER (EUROFUNG)"/>
    <property type="match status" value="1"/>
</dbReference>
<dbReference type="AlphaFoldDB" id="A0A8H8RDK0"/>
<accession>A0A8H8RDK0</accession>
<dbReference type="FunFam" id="3.40.50.300:FF:000838">
    <property type="entry name" value="ABC multidrug transporter (Eurofung)"/>
    <property type="match status" value="1"/>
</dbReference>
<dbReference type="InterPro" id="IPR017871">
    <property type="entry name" value="ABC_transporter-like_CS"/>
</dbReference>
<dbReference type="InterPro" id="IPR003593">
    <property type="entry name" value="AAA+_ATPase"/>
</dbReference>
<dbReference type="InterPro" id="IPR044726">
    <property type="entry name" value="ABCC_6TM_D2"/>
</dbReference>
<dbReference type="GO" id="GO:0016887">
    <property type="term" value="F:ATP hydrolysis activity"/>
    <property type="evidence" value="ECO:0007669"/>
    <property type="project" value="InterPro"/>
</dbReference>
<dbReference type="Pfam" id="PF00664">
    <property type="entry name" value="ABC_membrane"/>
    <property type="match status" value="1"/>
</dbReference>
<evidence type="ECO:0000256" key="3">
    <source>
        <dbReference type="ARBA" id="ARBA00022475"/>
    </source>
</evidence>
<dbReference type="PANTHER" id="PTHR24223">
    <property type="entry name" value="ATP-BINDING CASSETTE SUB-FAMILY C"/>
    <property type="match status" value="1"/>
</dbReference>
<evidence type="ECO:0000256" key="8">
    <source>
        <dbReference type="ARBA" id="ARBA00023136"/>
    </source>
</evidence>
<feature type="transmembrane region" description="Helical" evidence="9">
    <location>
        <begin position="411"/>
        <end position="431"/>
    </location>
</feature>
<dbReference type="Gene3D" id="3.40.50.300">
    <property type="entry name" value="P-loop containing nucleotide triphosphate hydrolases"/>
    <property type="match status" value="2"/>
</dbReference>
<dbReference type="EMBL" id="QGMJ01000900">
    <property type="protein sequence ID" value="TVY32940.1"/>
    <property type="molecule type" value="Genomic_DNA"/>
</dbReference>
<keyword evidence="13" id="KW-1185">Reference proteome</keyword>
<dbReference type="Gene3D" id="1.20.1560.10">
    <property type="entry name" value="ABC transporter type 1, transmembrane domain"/>
    <property type="match status" value="2"/>
</dbReference>
<dbReference type="InterPro" id="IPR036640">
    <property type="entry name" value="ABC1_TM_sf"/>
</dbReference>
<feature type="domain" description="ABC transmembrane type-1" evidence="11">
    <location>
        <begin position="378"/>
        <end position="652"/>
    </location>
</feature>
<dbReference type="Pfam" id="PF00005">
    <property type="entry name" value="ABC_tran"/>
    <property type="match status" value="1"/>
</dbReference>
<name>A0A8H8RDK0_9HELO</name>
<evidence type="ECO:0000259" key="11">
    <source>
        <dbReference type="PROSITE" id="PS50929"/>
    </source>
</evidence>
<sequence length="930" mass="102880">MISPIITYAFFVYVENHDSSTFDSSTIYTSISALLLITQPLSTLFQAIPQLASAVSSFGRISLYLSTDSLNDNRELLNTKVQTGIDESLTAEDRNTPLEKTSIDVNTILASTLASTTSANGVSIPSDITIQDGSFGWNENSYVLNDLNLRIPGSQMTMIIGPWHFVIKHLFLVNATLRQNILGSLPFESLWYDTVVDAVSLKDDLARLPSGDQTLLGTNGLGLSGGQKQRVAMARAVYSRKNIATFDDVFNSFDATTKQRVFTRVFGAGGLLRQREATVLLFTHDIEFLPSADHVIVLGSSGTVIKQGPPESLMGTRLAFDGMEILPETSNPVHGTPELAARPQEQTTATGLSDNYLHNSDLSVYSYYFASIGTWSMVLYFVLAGSFAFFYNFPLVWLSWWSDAGPGKNGMYLGVYSLLQILCLASISLLAKHAYTSMATKSGKTLHQNLLRTALSAPLIVFHQTEAGSMTNRFSQDILLIDTELPNSLMNLASFTLISFGQAIVIAVASPYLAIFFPVIVGAIYMIQKFYLRTSRQLRSLELEAKAPLYTHFLETLRGLRTIRAFGWTITNKRLNSQLLDTSQRPLYLLFMVQRWLTLVLDLMVTAIVLVLVGIAVGTRSKSGYIGVALVNLMSFNDTLKNVVLFWTTLETSIGSVSRIKDFSESTKSENLPQEIMVPSDDWPRHGRVQFVDASASYNDEHKNPAFKNISLTINPGEKIAICGKSGSGKSSLILALFRMIELHQGTILIDGIDVTKVPRETTRSRLNAIPQETFFLRGTFRENLDPSGIAEEASLVQALKRVNLESIIPITGSIDSDMDSEVLSHGQRQLFSLARAILRPAKIVILDEATSRQNCSVDQETDDLMQSIIREVFEDCTLITVAHRLNTIMDFDRVAVLEGGELMECDSPANLLAKPSLFRSLYNDQQIRH</sequence>
<feature type="domain" description="ABC transporter" evidence="10">
    <location>
        <begin position="65"/>
        <end position="326"/>
    </location>
</feature>
<dbReference type="GO" id="GO:0005524">
    <property type="term" value="F:ATP binding"/>
    <property type="evidence" value="ECO:0007669"/>
    <property type="project" value="UniProtKB-KW"/>
</dbReference>
<dbReference type="InterPro" id="IPR050173">
    <property type="entry name" value="ABC_transporter_C-like"/>
</dbReference>